<keyword evidence="3" id="KW-1185">Reference proteome</keyword>
<accession>A0ABN8Z6K3</accession>
<evidence type="ECO:0000313" key="3">
    <source>
        <dbReference type="Proteomes" id="UP001176941"/>
    </source>
</evidence>
<name>A0ABN8Z6K3_RANTA</name>
<feature type="region of interest" description="Disordered" evidence="1">
    <location>
        <begin position="1"/>
        <end position="23"/>
    </location>
</feature>
<evidence type="ECO:0000256" key="1">
    <source>
        <dbReference type="SAM" id="MobiDB-lite"/>
    </source>
</evidence>
<reference evidence="2" key="1">
    <citation type="submission" date="2023-04" db="EMBL/GenBank/DDBJ databases">
        <authorList>
            <consortium name="ELIXIR-Norway"/>
        </authorList>
    </citation>
    <scope>NUCLEOTIDE SEQUENCE [LARGE SCALE GENOMIC DNA]</scope>
</reference>
<dbReference type="EMBL" id="OX459964">
    <property type="protein sequence ID" value="CAI9169055.1"/>
    <property type="molecule type" value="Genomic_DNA"/>
</dbReference>
<feature type="region of interest" description="Disordered" evidence="1">
    <location>
        <begin position="37"/>
        <end position="57"/>
    </location>
</feature>
<proteinExistence type="predicted"/>
<protein>
    <submittedName>
        <fullName evidence="2">Uncharacterized protein</fullName>
    </submittedName>
</protein>
<gene>
    <name evidence="2" type="ORF">MRATA1EN1_LOCUS18017</name>
</gene>
<feature type="region of interest" description="Disordered" evidence="1">
    <location>
        <begin position="124"/>
        <end position="146"/>
    </location>
</feature>
<feature type="compositionally biased region" description="Basic and acidic residues" evidence="1">
    <location>
        <begin position="37"/>
        <end position="52"/>
    </location>
</feature>
<feature type="non-terminal residue" evidence="2">
    <location>
        <position position="1"/>
    </location>
</feature>
<dbReference type="Proteomes" id="UP001176941">
    <property type="component" value="Chromosome 28"/>
</dbReference>
<evidence type="ECO:0000313" key="2">
    <source>
        <dbReference type="EMBL" id="CAI9169055.1"/>
    </source>
</evidence>
<sequence length="299" mass="30420">SGGGVFAAVTSSPIHPAGPAEAPEPLADALLLRAKAGDREGRASSVRREGRPSVDGPAPLALGLILHSPRKSPGAQSPLHATRNKAKHAGMGLLARGRVPCFGLGPCGCAQDTRGAGERAGLAASFPGLRPPGGETRSGPSVGTGRCFPGGLVTGQERRPRTLAGGHRWLQGLCRELRRALGALCPRGGRTRQGLCRAGSCPPTSCPQLSGLLELEPAIPPGRPEEGAAACAAARAPAPDRTPRSWERRVGRGPAGAFGVPLAAPQQALLLNFSSLIEAPEACRAVRTGPRVAAVAPST</sequence>
<organism evidence="2 3">
    <name type="scientific">Rangifer tarandus platyrhynchus</name>
    <name type="common">Svalbard reindeer</name>
    <dbReference type="NCBI Taxonomy" id="3082113"/>
    <lineage>
        <taxon>Eukaryota</taxon>
        <taxon>Metazoa</taxon>
        <taxon>Chordata</taxon>
        <taxon>Craniata</taxon>
        <taxon>Vertebrata</taxon>
        <taxon>Euteleostomi</taxon>
        <taxon>Mammalia</taxon>
        <taxon>Eutheria</taxon>
        <taxon>Laurasiatheria</taxon>
        <taxon>Artiodactyla</taxon>
        <taxon>Ruminantia</taxon>
        <taxon>Pecora</taxon>
        <taxon>Cervidae</taxon>
        <taxon>Odocoileinae</taxon>
        <taxon>Rangifer</taxon>
    </lineage>
</organism>